<dbReference type="Proteomes" id="UP001281410">
    <property type="component" value="Unassembled WGS sequence"/>
</dbReference>
<name>A0AAE0B5K7_9ROSI</name>
<sequence>MKEVPKRRRAYLLKFSAEHPNAFDSEVNVVDEPELVKYNERFDLPRLVVLFLSGQHTIWNPPRGAVAIYETMLTSEVTLPFQPFIARFLAEAGIAHTQLSPNSYRVLMSLWHLWNQIGAKHPPTPQEIGNFYTLVYEMDFVAGEQAERINNLDKVSRAEAAAQLAQGIALPQQVMVEHTYELDPNTSLDALDQINVQIQSFCVDW</sequence>
<evidence type="ECO:0000313" key="2">
    <source>
        <dbReference type="Proteomes" id="UP001281410"/>
    </source>
</evidence>
<protein>
    <submittedName>
        <fullName evidence="1">Uncharacterized protein</fullName>
    </submittedName>
</protein>
<proteinExistence type="predicted"/>
<reference evidence="1" key="1">
    <citation type="journal article" date="2023" name="Plant J.">
        <title>Genome sequences and population genomics provide insights into the demographic history, inbreeding, and mutation load of two 'living fossil' tree species of Dipteronia.</title>
        <authorList>
            <person name="Feng Y."/>
            <person name="Comes H.P."/>
            <person name="Chen J."/>
            <person name="Zhu S."/>
            <person name="Lu R."/>
            <person name="Zhang X."/>
            <person name="Li P."/>
            <person name="Qiu J."/>
            <person name="Olsen K.M."/>
            <person name="Qiu Y."/>
        </authorList>
    </citation>
    <scope>NUCLEOTIDE SEQUENCE</scope>
    <source>
        <strain evidence="1">NBL</strain>
    </source>
</reference>
<dbReference type="AlphaFoldDB" id="A0AAE0B5K7"/>
<evidence type="ECO:0000313" key="1">
    <source>
        <dbReference type="EMBL" id="KAK3230428.1"/>
    </source>
</evidence>
<comment type="caution">
    <text evidence="1">The sequence shown here is derived from an EMBL/GenBank/DDBJ whole genome shotgun (WGS) entry which is preliminary data.</text>
</comment>
<gene>
    <name evidence="1" type="ORF">Dsin_002309</name>
</gene>
<accession>A0AAE0B5K7</accession>
<dbReference type="EMBL" id="JANJYJ010000001">
    <property type="protein sequence ID" value="KAK3230428.1"/>
    <property type="molecule type" value="Genomic_DNA"/>
</dbReference>
<organism evidence="1 2">
    <name type="scientific">Dipteronia sinensis</name>
    <dbReference type="NCBI Taxonomy" id="43782"/>
    <lineage>
        <taxon>Eukaryota</taxon>
        <taxon>Viridiplantae</taxon>
        <taxon>Streptophyta</taxon>
        <taxon>Embryophyta</taxon>
        <taxon>Tracheophyta</taxon>
        <taxon>Spermatophyta</taxon>
        <taxon>Magnoliopsida</taxon>
        <taxon>eudicotyledons</taxon>
        <taxon>Gunneridae</taxon>
        <taxon>Pentapetalae</taxon>
        <taxon>rosids</taxon>
        <taxon>malvids</taxon>
        <taxon>Sapindales</taxon>
        <taxon>Sapindaceae</taxon>
        <taxon>Hippocastanoideae</taxon>
        <taxon>Acereae</taxon>
        <taxon>Dipteronia</taxon>
    </lineage>
</organism>
<keyword evidence="2" id="KW-1185">Reference proteome</keyword>